<evidence type="ECO:0000259" key="6">
    <source>
        <dbReference type="Pfam" id="PF04539"/>
    </source>
</evidence>
<dbReference type="InterPro" id="IPR013324">
    <property type="entry name" value="RNA_pol_sigma_r3/r4-like"/>
</dbReference>
<dbReference type="AlphaFoldDB" id="A0A7L4YQ22"/>
<evidence type="ECO:0000256" key="3">
    <source>
        <dbReference type="ARBA" id="ARBA00023125"/>
    </source>
</evidence>
<dbReference type="InterPro" id="IPR007627">
    <property type="entry name" value="RNA_pol_sigma70_r2"/>
</dbReference>
<dbReference type="InterPro" id="IPR013325">
    <property type="entry name" value="RNA_pol_sigma_r2"/>
</dbReference>
<dbReference type="GO" id="GO:0016987">
    <property type="term" value="F:sigma factor activity"/>
    <property type="evidence" value="ECO:0007669"/>
    <property type="project" value="UniProtKB-KW"/>
</dbReference>
<dbReference type="PANTHER" id="PTHR30385">
    <property type="entry name" value="SIGMA FACTOR F FLAGELLAR"/>
    <property type="match status" value="1"/>
</dbReference>
<dbReference type="InterPro" id="IPR007624">
    <property type="entry name" value="RNA_pol_sigma70_r3"/>
</dbReference>
<name>A0A7L4YQ22_9ACTN</name>
<dbReference type="CDD" id="cd06171">
    <property type="entry name" value="Sigma70_r4"/>
    <property type="match status" value="1"/>
</dbReference>
<evidence type="ECO:0000259" key="7">
    <source>
        <dbReference type="Pfam" id="PF04542"/>
    </source>
</evidence>
<dbReference type="InterPro" id="IPR000943">
    <property type="entry name" value="RNA_pol_sigma70"/>
</dbReference>
<dbReference type="Pfam" id="PF04542">
    <property type="entry name" value="Sigma70_r2"/>
    <property type="match status" value="1"/>
</dbReference>
<dbReference type="InParanoid" id="A0A7L4YQ22"/>
<dbReference type="Gene3D" id="1.20.140.160">
    <property type="match status" value="1"/>
</dbReference>
<dbReference type="Gene3D" id="1.20.120.1810">
    <property type="match status" value="1"/>
</dbReference>
<evidence type="ECO:0000256" key="4">
    <source>
        <dbReference type="ARBA" id="ARBA00023163"/>
    </source>
</evidence>
<keyword evidence="2" id="KW-0731">Sigma factor</keyword>
<dbReference type="GO" id="GO:0003677">
    <property type="term" value="F:DNA binding"/>
    <property type="evidence" value="ECO:0007669"/>
    <property type="project" value="UniProtKB-KW"/>
</dbReference>
<dbReference type="PANTHER" id="PTHR30385:SF4">
    <property type="entry name" value="RNA POLYMERASE SIGMA-E FACTOR"/>
    <property type="match status" value="1"/>
</dbReference>
<dbReference type="RefSeq" id="WP_159546508.1">
    <property type="nucleotide sequence ID" value="NZ_CP047156.1"/>
</dbReference>
<feature type="domain" description="RNA polymerase sigma-70 region 3" evidence="6">
    <location>
        <begin position="128"/>
        <end position="195"/>
    </location>
</feature>
<keyword evidence="1" id="KW-0805">Transcription regulation</keyword>
<dbReference type="GO" id="GO:0006352">
    <property type="term" value="P:DNA-templated transcription initiation"/>
    <property type="evidence" value="ECO:0007669"/>
    <property type="project" value="InterPro"/>
</dbReference>
<reference evidence="9 10" key="1">
    <citation type="journal article" date="2018" name="Int. J. Syst. Evol. Microbiol.">
        <title>Epidermidibacterium keratini gen. nov., sp. nov., a member of the family Sporichthyaceae, isolated from keratin epidermis.</title>
        <authorList>
            <person name="Lee D.G."/>
            <person name="Trujillo M.E."/>
            <person name="Kang S."/>
            <person name="Nam J.J."/>
            <person name="Kim Y.J."/>
        </authorList>
    </citation>
    <scope>NUCLEOTIDE SEQUENCE [LARGE SCALE GENOMIC DNA]</scope>
    <source>
        <strain evidence="9 10">EPI-7</strain>
    </source>
</reference>
<dbReference type="Proteomes" id="UP000463857">
    <property type="component" value="Chromosome"/>
</dbReference>
<organism evidence="9 10">
    <name type="scientific">Epidermidibacterium keratini</name>
    <dbReference type="NCBI Taxonomy" id="1891644"/>
    <lineage>
        <taxon>Bacteria</taxon>
        <taxon>Bacillati</taxon>
        <taxon>Actinomycetota</taxon>
        <taxon>Actinomycetes</taxon>
        <taxon>Sporichthyales</taxon>
        <taxon>Sporichthyaceae</taxon>
        <taxon>Epidermidibacterium</taxon>
    </lineage>
</organism>
<evidence type="ECO:0000313" key="10">
    <source>
        <dbReference type="Proteomes" id="UP000463857"/>
    </source>
</evidence>
<protein>
    <submittedName>
        <fullName evidence="9">Sigma-70 family RNA polymerase sigma factor</fullName>
    </submittedName>
</protein>
<evidence type="ECO:0000256" key="2">
    <source>
        <dbReference type="ARBA" id="ARBA00023082"/>
    </source>
</evidence>
<dbReference type="NCBIfam" id="TIGR02937">
    <property type="entry name" value="sigma70-ECF"/>
    <property type="match status" value="1"/>
</dbReference>
<evidence type="ECO:0000259" key="8">
    <source>
        <dbReference type="Pfam" id="PF04545"/>
    </source>
</evidence>
<gene>
    <name evidence="9" type="ORF">EK0264_14470</name>
</gene>
<dbReference type="SUPFAM" id="SSF88946">
    <property type="entry name" value="Sigma2 domain of RNA polymerase sigma factors"/>
    <property type="match status" value="1"/>
</dbReference>
<evidence type="ECO:0000256" key="5">
    <source>
        <dbReference type="SAM" id="MobiDB-lite"/>
    </source>
</evidence>
<dbReference type="Pfam" id="PF04545">
    <property type="entry name" value="Sigma70_r4"/>
    <property type="match status" value="1"/>
</dbReference>
<evidence type="ECO:0000313" key="9">
    <source>
        <dbReference type="EMBL" id="QHC01371.1"/>
    </source>
</evidence>
<proteinExistence type="predicted"/>
<keyword evidence="4" id="KW-0804">Transcription</keyword>
<dbReference type="Pfam" id="PF04539">
    <property type="entry name" value="Sigma70_r3"/>
    <property type="match status" value="1"/>
</dbReference>
<keyword evidence="10" id="KW-1185">Reference proteome</keyword>
<dbReference type="InterPro" id="IPR007630">
    <property type="entry name" value="RNA_pol_sigma70_r4"/>
</dbReference>
<dbReference type="EMBL" id="CP047156">
    <property type="protein sequence ID" value="QHC01371.1"/>
    <property type="molecule type" value="Genomic_DNA"/>
</dbReference>
<sequence length="266" mass="29972">MSSAERAKQSRQLSGDERRRRTRELLEAASASADDRSAHEFRQQAVLLNATVAEEIAARYSGRGVPLEDLRQVAYEGLILAVRRFDVGREGDLLSFAIPTIRGEIRRYFRDHGWTIRPPRRIQELQSRIQLTYGELVQDLGREPTTRELSEELGVSEAELGETYCAYGYYSLLSLDRPASDDTTTTVGDLVEGNDSGHADSENRLLLTPAISRLSERDQRILRLRFHDELTQKEIGSEVGITQMQVSRVLRRILATLRDDLSGAAA</sequence>
<dbReference type="OrthoDB" id="9804285at2"/>
<feature type="domain" description="RNA polymerase sigma-70 region 2" evidence="7">
    <location>
        <begin position="56"/>
        <end position="115"/>
    </location>
</feature>
<evidence type="ECO:0000256" key="1">
    <source>
        <dbReference type="ARBA" id="ARBA00023015"/>
    </source>
</evidence>
<accession>A0A7L4YQ22</accession>
<feature type="region of interest" description="Disordered" evidence="5">
    <location>
        <begin position="1"/>
        <end position="31"/>
    </location>
</feature>
<dbReference type="PRINTS" id="PR00046">
    <property type="entry name" value="SIGMA70FCT"/>
</dbReference>
<dbReference type="KEGG" id="eke:EK0264_14470"/>
<dbReference type="SUPFAM" id="SSF88659">
    <property type="entry name" value="Sigma3 and sigma4 domains of RNA polymerase sigma factors"/>
    <property type="match status" value="2"/>
</dbReference>
<keyword evidence="3" id="KW-0238">DNA-binding</keyword>
<feature type="domain" description="RNA polymerase sigma-70 region 4" evidence="8">
    <location>
        <begin position="210"/>
        <end position="258"/>
    </location>
</feature>
<feature type="compositionally biased region" description="Basic and acidic residues" evidence="5">
    <location>
        <begin position="1"/>
        <end position="26"/>
    </location>
</feature>
<dbReference type="InterPro" id="IPR014284">
    <property type="entry name" value="RNA_pol_sigma-70_dom"/>
</dbReference>